<sequence length="336" mass="38069">MLEKPLAQEIIPPNEPQVIEDLTARLKAKIMQDNPAGIMRRDAHPKMHGLVKAEFIVETDLPEELRIGLFKEPQTYQAWIRFSNASGTINLDKENDIRGMAIKLMGVPGEKLLEAEKHAQTHDLLLISASRFVTKDVAEFDGLVKALTGSLSAKIVFFFSHWRVVFNLLRSMLKFANPLQIRYFSATPYLLGNRAVKYSAIPHVAAPDSIPSNPADDYLRLAMVRQLQIGDAFFDFAVQLQTDPEVMPIEDPGVEWPEALSPFRKVATIRILQQAFDTEAQNAFGEHLSFTPWHALPEHRPLGGINRARKIVYNAISTFRHEMNQIPRIEPNSWDI</sequence>
<dbReference type="GO" id="GO:0020037">
    <property type="term" value="F:heme binding"/>
    <property type="evidence" value="ECO:0007669"/>
    <property type="project" value="InterPro"/>
</dbReference>
<dbReference type="STRING" id="1538553.JT25_015720"/>
<accession>A0A126T779</accession>
<dbReference type="Gene3D" id="2.40.180.10">
    <property type="entry name" value="Catalase core domain"/>
    <property type="match status" value="1"/>
</dbReference>
<dbReference type="RefSeq" id="WP_036279767.1">
    <property type="nucleotide sequence ID" value="NZ_CP014476.1"/>
</dbReference>
<dbReference type="EMBL" id="CP014476">
    <property type="protein sequence ID" value="AMK77908.1"/>
    <property type="molecule type" value="Genomic_DNA"/>
</dbReference>
<evidence type="ECO:0000313" key="2">
    <source>
        <dbReference type="Proteomes" id="UP000030512"/>
    </source>
</evidence>
<keyword evidence="2" id="KW-1185">Reference proteome</keyword>
<reference evidence="1 2" key="1">
    <citation type="journal article" date="2015" name="Environ. Microbiol.">
        <title>Methane oxidation coupled to nitrate reduction under hypoxia by the Gammaproteobacterium Methylomonas denitrificans, sp. nov. type strain FJG1.</title>
        <authorList>
            <person name="Kits K.D."/>
            <person name="Klotz M.G."/>
            <person name="Stein L.Y."/>
        </authorList>
    </citation>
    <scope>NUCLEOTIDE SEQUENCE [LARGE SCALE GENOMIC DNA]</scope>
    <source>
        <strain evidence="1 2">FJG1</strain>
    </source>
</reference>
<dbReference type="SUPFAM" id="SSF56634">
    <property type="entry name" value="Heme-dependent catalase-like"/>
    <property type="match status" value="1"/>
</dbReference>
<dbReference type="InterPro" id="IPR020835">
    <property type="entry name" value="Catalase_sf"/>
</dbReference>
<gene>
    <name evidence="1" type="ORF">JT25_015720</name>
</gene>
<dbReference type="CDD" id="cd08152">
    <property type="entry name" value="y4iL_like"/>
    <property type="match status" value="1"/>
</dbReference>
<dbReference type="KEGG" id="mdn:JT25_015720"/>
<dbReference type="PANTHER" id="PTHR36195:SF4">
    <property type="entry name" value="DOMAIN PROTEIN, PUTATIVE (AFU_ORTHOLOGUE AFUA_5G01990)-RELATED"/>
    <property type="match status" value="1"/>
</dbReference>
<dbReference type="PANTHER" id="PTHR36195">
    <property type="entry name" value="DOMAIN PROTEIN, PUTATIVE (AFU_ORTHOLOGUE AFUA_5G01990)-RELATED-RELATED"/>
    <property type="match status" value="1"/>
</dbReference>
<organism evidence="1 2">
    <name type="scientific">Methylomonas denitrificans</name>
    <dbReference type="NCBI Taxonomy" id="1538553"/>
    <lineage>
        <taxon>Bacteria</taxon>
        <taxon>Pseudomonadati</taxon>
        <taxon>Pseudomonadota</taxon>
        <taxon>Gammaproteobacteria</taxon>
        <taxon>Methylococcales</taxon>
        <taxon>Methylococcaceae</taxon>
        <taxon>Methylomonas</taxon>
    </lineage>
</organism>
<name>A0A126T779_9GAMM</name>
<evidence type="ECO:0008006" key="3">
    <source>
        <dbReference type="Google" id="ProtNLM"/>
    </source>
</evidence>
<proteinExistence type="predicted"/>
<protein>
    <recommendedName>
        <fullName evidence="3">Catalase</fullName>
    </recommendedName>
</protein>
<dbReference type="AlphaFoldDB" id="A0A126T779"/>
<dbReference type="OrthoDB" id="336698at2"/>
<dbReference type="Proteomes" id="UP000030512">
    <property type="component" value="Chromosome"/>
</dbReference>
<evidence type="ECO:0000313" key="1">
    <source>
        <dbReference type="EMBL" id="AMK77908.1"/>
    </source>
</evidence>